<dbReference type="Proteomes" id="UP001139981">
    <property type="component" value="Unassembled WGS sequence"/>
</dbReference>
<evidence type="ECO:0000313" key="2">
    <source>
        <dbReference type="Proteomes" id="UP001139981"/>
    </source>
</evidence>
<protein>
    <submittedName>
        <fullName evidence="1">Uncharacterized protein</fullName>
    </submittedName>
</protein>
<dbReference type="EMBL" id="JANBVB010000282">
    <property type="protein sequence ID" value="KAJ2895543.1"/>
    <property type="molecule type" value="Genomic_DNA"/>
</dbReference>
<keyword evidence="2" id="KW-1185">Reference proteome</keyword>
<gene>
    <name evidence="1" type="ORF">IWW38_002280</name>
</gene>
<feature type="non-terminal residue" evidence="1">
    <location>
        <position position="1"/>
    </location>
</feature>
<name>A0ACC1M4D0_9FUNG</name>
<sequence length="1227" mass="135592">FESKSSRVKGTAFHPKRPWVLASLHNGSIQLWDYRMGTLLDRFEEHEGPVRGISFHPTQELFVSGGDDYKVKVWNYRTRRCIFTLQGHLDYVRTVYFHPEQPWIISASDDQTIRIWNWQSRQSIAVLTGHNHYVMCAQFHPTDDLVVSACLDQTVRVWDISGLRRKSAAGSQPMMNDPLSAQRMGAQGDFFNVTDVVVKFVLEGHTRGVNWATFHPTMPLVLSCGDDRQVKIWRMNESRAWEVDTCRGHYNNVNSALFHPKRDFILSDSEDKTIRVWDTSRRTLLQTFRREQDRFWCLTAHPELNLFAAGHDNGLVVFKMERERPAAAIHQNTLIYVKDSQIRLHDFSSANDAPMVTIRTAPAGQYLPPPRSLSFNPAEKAVLVTSDAEGGSYDLYSLPRQFNGQASDAGQARRGGGCCAIWTGRNRFAVLDKAQQQILIKDLSNQTTKTIKAPVVVESIFAAPGSQILLATATSVVLFDVQTRQTLGEISASTVKYVVWSSDMSTVALLSKHTVTLASKQLEQMCQIHETIRIKSAVWDDSGVLLYSTLNHVKFALPQGDSGIIRTIDNPVYLVRVQGGDLHCLDREGGVQVLKIDPTEYRFKLALVHRNYEEVVTIIRNSNLVGQSIIAYLQKNGYPEIALHFVRDDTARFELALECGNMDIALETAKAIDKPAYWDKFGQEALRRGHVQMVELAYQRVRAYDKLSFLYSITGSMDKLTKMQKIAISRDDPQARLQSSLYLGDVEDRVRVLRESGQLSLAYLTAKTHGLVEEAEAIREAAGIDEADIVGMSPSAGSAVLLQPATPVLRYAELDWPQLHVTKGIFDGKFSFGDKGAVGPRPGKSRVADLATAEAAADDAGGAWDIDEDEGGAGGLAGGDGDDLLGEEGSGGWGIDDDGELDAELAAEAAAAASAGFAPPAAGVSELELWSRNSGLAVDQIAAGNFERAMKLLRDQVGVTSFDALKPAFVEIYTASRSVLTTAPFVEATRIPLRRNASDATETSQFLPARVYSLASSVEQLQQGYRATTAAKFDEALDLFKKLLLSLVFVAVETPEDAGEVKQLLQISREYVIGISIELERAAEEDPVRLVELAAYFTHCQLRGDHEKLALRLAMNTAYKHKCFQAAGEFAQRLVDLVPAPQIADKARKMIAICDRQSRDALAIDYDARNPFVVCAASHSPIRKGEAVANCPYCQASYKPEYAGGLCRVCTIAEIGAKASGLRLMDQ</sequence>
<reference evidence="1" key="1">
    <citation type="submission" date="2022-07" db="EMBL/GenBank/DDBJ databases">
        <title>Phylogenomic reconstructions and comparative analyses of Kickxellomycotina fungi.</title>
        <authorList>
            <person name="Reynolds N.K."/>
            <person name="Stajich J.E."/>
            <person name="Barry K."/>
            <person name="Grigoriev I.V."/>
            <person name="Crous P."/>
            <person name="Smith M.E."/>
        </authorList>
    </citation>
    <scope>NUCLEOTIDE SEQUENCE</scope>
    <source>
        <strain evidence="1">CBS 190363</strain>
    </source>
</reference>
<comment type="caution">
    <text evidence="1">The sequence shown here is derived from an EMBL/GenBank/DDBJ whole genome shotgun (WGS) entry which is preliminary data.</text>
</comment>
<proteinExistence type="predicted"/>
<accession>A0ACC1M4D0</accession>
<evidence type="ECO:0000313" key="1">
    <source>
        <dbReference type="EMBL" id="KAJ2895543.1"/>
    </source>
</evidence>
<organism evidence="1 2">
    <name type="scientific">Coemansia aciculifera</name>
    <dbReference type="NCBI Taxonomy" id="417176"/>
    <lineage>
        <taxon>Eukaryota</taxon>
        <taxon>Fungi</taxon>
        <taxon>Fungi incertae sedis</taxon>
        <taxon>Zoopagomycota</taxon>
        <taxon>Kickxellomycotina</taxon>
        <taxon>Kickxellomycetes</taxon>
        <taxon>Kickxellales</taxon>
        <taxon>Kickxellaceae</taxon>
        <taxon>Coemansia</taxon>
    </lineage>
</organism>